<dbReference type="AlphaFoldDB" id="A0A4U0UH62"/>
<accession>A0A4U0UH62</accession>
<proteinExistence type="predicted"/>
<evidence type="ECO:0000313" key="2">
    <source>
        <dbReference type="Proteomes" id="UP000308549"/>
    </source>
</evidence>
<keyword evidence="2" id="KW-1185">Reference proteome</keyword>
<organism evidence="1 2">
    <name type="scientific">Salinomyces thailandicus</name>
    <dbReference type="NCBI Taxonomy" id="706561"/>
    <lineage>
        <taxon>Eukaryota</taxon>
        <taxon>Fungi</taxon>
        <taxon>Dikarya</taxon>
        <taxon>Ascomycota</taxon>
        <taxon>Pezizomycotina</taxon>
        <taxon>Dothideomycetes</taxon>
        <taxon>Dothideomycetidae</taxon>
        <taxon>Mycosphaerellales</taxon>
        <taxon>Teratosphaeriaceae</taxon>
        <taxon>Salinomyces</taxon>
    </lineage>
</organism>
<gene>
    <name evidence="1" type="ORF">B0A50_00036</name>
</gene>
<name>A0A4U0UH62_9PEZI</name>
<comment type="caution">
    <text evidence="1">The sequence shown here is derived from an EMBL/GenBank/DDBJ whole genome shotgun (WGS) entry which is preliminary data.</text>
</comment>
<protein>
    <submittedName>
        <fullName evidence="1">Uncharacterized protein</fullName>
    </submittedName>
</protein>
<evidence type="ECO:0000313" key="1">
    <source>
        <dbReference type="EMBL" id="TKA34056.1"/>
    </source>
</evidence>
<dbReference type="Proteomes" id="UP000308549">
    <property type="component" value="Unassembled WGS sequence"/>
</dbReference>
<reference evidence="1 2" key="1">
    <citation type="submission" date="2017-03" db="EMBL/GenBank/DDBJ databases">
        <title>Genomes of endolithic fungi from Antarctica.</title>
        <authorList>
            <person name="Coleine C."/>
            <person name="Masonjones S."/>
            <person name="Stajich J.E."/>
        </authorList>
    </citation>
    <scope>NUCLEOTIDE SEQUENCE [LARGE SCALE GENOMIC DNA]</scope>
    <source>
        <strain evidence="1 2">CCFEE 6315</strain>
    </source>
</reference>
<dbReference type="EMBL" id="NAJL01000001">
    <property type="protein sequence ID" value="TKA34056.1"/>
    <property type="molecule type" value="Genomic_DNA"/>
</dbReference>
<sequence>MKADRLRMNQEIALIDLQTQAQRFKALQERCVCDRAAFALDPVTSDDEDPQRAFNRTLTNFDGSE</sequence>